<feature type="compositionally biased region" description="Low complexity" evidence="1">
    <location>
        <begin position="70"/>
        <end position="86"/>
    </location>
</feature>
<evidence type="ECO:0000313" key="4">
    <source>
        <dbReference type="Proteomes" id="UP001301958"/>
    </source>
</evidence>
<feature type="transmembrane region" description="Helical" evidence="2">
    <location>
        <begin position="252"/>
        <end position="272"/>
    </location>
</feature>
<keyword evidence="2" id="KW-0472">Membrane</keyword>
<accession>A0AAN7BFK6</accession>
<evidence type="ECO:0000256" key="2">
    <source>
        <dbReference type="SAM" id="Phobius"/>
    </source>
</evidence>
<name>A0AAN7BFK6_9PEZI</name>
<feature type="region of interest" description="Disordered" evidence="1">
    <location>
        <begin position="405"/>
        <end position="431"/>
    </location>
</feature>
<gene>
    <name evidence="3" type="ORF">QBC38DRAFT_99940</name>
</gene>
<dbReference type="AlphaFoldDB" id="A0AAN7BFK6"/>
<feature type="compositionally biased region" description="Low complexity" evidence="1">
    <location>
        <begin position="152"/>
        <end position="161"/>
    </location>
</feature>
<feature type="region of interest" description="Disordered" evidence="1">
    <location>
        <begin position="1"/>
        <end position="231"/>
    </location>
</feature>
<proteinExistence type="predicted"/>
<evidence type="ECO:0000256" key="1">
    <source>
        <dbReference type="SAM" id="MobiDB-lite"/>
    </source>
</evidence>
<organism evidence="3 4">
    <name type="scientific">Podospora fimiseda</name>
    <dbReference type="NCBI Taxonomy" id="252190"/>
    <lineage>
        <taxon>Eukaryota</taxon>
        <taxon>Fungi</taxon>
        <taxon>Dikarya</taxon>
        <taxon>Ascomycota</taxon>
        <taxon>Pezizomycotina</taxon>
        <taxon>Sordariomycetes</taxon>
        <taxon>Sordariomycetidae</taxon>
        <taxon>Sordariales</taxon>
        <taxon>Podosporaceae</taxon>
        <taxon>Podospora</taxon>
    </lineage>
</organism>
<reference evidence="3" key="1">
    <citation type="journal article" date="2023" name="Mol. Phylogenet. Evol.">
        <title>Genome-scale phylogeny and comparative genomics of the fungal order Sordariales.</title>
        <authorList>
            <person name="Hensen N."/>
            <person name="Bonometti L."/>
            <person name="Westerberg I."/>
            <person name="Brannstrom I.O."/>
            <person name="Guillou S."/>
            <person name="Cros-Aarteil S."/>
            <person name="Calhoun S."/>
            <person name="Haridas S."/>
            <person name="Kuo A."/>
            <person name="Mondo S."/>
            <person name="Pangilinan J."/>
            <person name="Riley R."/>
            <person name="LaButti K."/>
            <person name="Andreopoulos B."/>
            <person name="Lipzen A."/>
            <person name="Chen C."/>
            <person name="Yan M."/>
            <person name="Daum C."/>
            <person name="Ng V."/>
            <person name="Clum A."/>
            <person name="Steindorff A."/>
            <person name="Ohm R.A."/>
            <person name="Martin F."/>
            <person name="Silar P."/>
            <person name="Natvig D.O."/>
            <person name="Lalanne C."/>
            <person name="Gautier V."/>
            <person name="Ament-Velasquez S.L."/>
            <person name="Kruys A."/>
            <person name="Hutchinson M.I."/>
            <person name="Powell A.J."/>
            <person name="Barry K."/>
            <person name="Miller A.N."/>
            <person name="Grigoriev I.V."/>
            <person name="Debuchy R."/>
            <person name="Gladieux P."/>
            <person name="Hiltunen Thoren M."/>
            <person name="Johannesson H."/>
        </authorList>
    </citation>
    <scope>NUCLEOTIDE SEQUENCE</scope>
    <source>
        <strain evidence="3">CBS 990.96</strain>
    </source>
</reference>
<dbReference type="EMBL" id="MU865487">
    <property type="protein sequence ID" value="KAK4222159.1"/>
    <property type="molecule type" value="Genomic_DNA"/>
</dbReference>
<comment type="caution">
    <text evidence="3">The sequence shown here is derived from an EMBL/GenBank/DDBJ whole genome shotgun (WGS) entry which is preliminary data.</text>
</comment>
<feature type="compositionally biased region" description="Low complexity" evidence="1">
    <location>
        <begin position="212"/>
        <end position="229"/>
    </location>
</feature>
<keyword evidence="2" id="KW-0812">Transmembrane</keyword>
<protein>
    <submittedName>
        <fullName evidence="3">Uncharacterized protein</fullName>
    </submittedName>
</protein>
<evidence type="ECO:0000313" key="3">
    <source>
        <dbReference type="EMBL" id="KAK4222159.1"/>
    </source>
</evidence>
<keyword evidence="2" id="KW-1133">Transmembrane helix</keyword>
<dbReference type="Proteomes" id="UP001301958">
    <property type="component" value="Unassembled WGS sequence"/>
</dbReference>
<feature type="compositionally biased region" description="Polar residues" evidence="1">
    <location>
        <begin position="135"/>
        <end position="146"/>
    </location>
</feature>
<sequence length="461" mass="51378">MNFPFGTSGPNVDRFNFLRRAQPQPVQQPLPPPGPHPATIETYNPYDFSDGDDDDRAPLSPRRAPEMTERPSQQQQHQSRFSRLSSYLRPGQSFRPSSSHYSGPAAEVIESPKTPDFPRIGQQNLPSTRLHLPNLTRTWTEGSNGPPTRDGQQQQVSQPIQEPAPAVVTERRRERRRHRREGSSGSSGRRHRREGSGSSGNGRRRRRRHAGTDTTTSGSNSSRTSSSRRGPPPKHFLFCFPWIKSRRIRSQILKCFVSGVFLASLLTVYLSLSLTKNIKGTEFTILLILIILAITIFFCHSLIRLCMLVVKNRKATQSQSQSRDVESGGNRNNILAPGMLQPPPVFGGYAIPRQPIRVTLASDEEAVGVESVTKKISPPAYGLWRESVRVDPTRLYWQRNEGGVNGEGEGLTRIDTQQTARRPPSYSSDDGVSYVVEARPRSTLVPLGQMVGEGGGQTGRW</sequence>
<feature type="compositionally biased region" description="Pro residues" evidence="1">
    <location>
        <begin position="26"/>
        <end position="36"/>
    </location>
</feature>
<reference evidence="3" key="2">
    <citation type="submission" date="2023-05" db="EMBL/GenBank/DDBJ databases">
        <authorList>
            <consortium name="Lawrence Berkeley National Laboratory"/>
            <person name="Steindorff A."/>
            <person name="Hensen N."/>
            <person name="Bonometti L."/>
            <person name="Westerberg I."/>
            <person name="Brannstrom I.O."/>
            <person name="Guillou S."/>
            <person name="Cros-Aarteil S."/>
            <person name="Calhoun S."/>
            <person name="Haridas S."/>
            <person name="Kuo A."/>
            <person name="Mondo S."/>
            <person name="Pangilinan J."/>
            <person name="Riley R."/>
            <person name="Labutti K."/>
            <person name="Andreopoulos B."/>
            <person name="Lipzen A."/>
            <person name="Chen C."/>
            <person name="Yanf M."/>
            <person name="Daum C."/>
            <person name="Ng V."/>
            <person name="Clum A."/>
            <person name="Ohm R."/>
            <person name="Martin F."/>
            <person name="Silar P."/>
            <person name="Natvig D."/>
            <person name="Lalanne C."/>
            <person name="Gautier V."/>
            <person name="Ament-Velasquez S.L."/>
            <person name="Kruys A."/>
            <person name="Hutchinson M.I."/>
            <person name="Powell A.J."/>
            <person name="Barry K."/>
            <person name="Miller A.N."/>
            <person name="Grigoriev I.V."/>
            <person name="Debuchy R."/>
            <person name="Gladieux P."/>
            <person name="Thoren M.H."/>
            <person name="Johannesson H."/>
        </authorList>
    </citation>
    <scope>NUCLEOTIDE SEQUENCE</scope>
    <source>
        <strain evidence="3">CBS 990.96</strain>
    </source>
</reference>
<keyword evidence="4" id="KW-1185">Reference proteome</keyword>
<feature type="transmembrane region" description="Helical" evidence="2">
    <location>
        <begin position="284"/>
        <end position="310"/>
    </location>
</feature>